<dbReference type="Pfam" id="PF00651">
    <property type="entry name" value="BTB"/>
    <property type="match status" value="1"/>
</dbReference>
<gene>
    <name evidence="4" type="primary">LOC109481781</name>
</gene>
<evidence type="ECO:0000259" key="2">
    <source>
        <dbReference type="PROSITE" id="PS50097"/>
    </source>
</evidence>
<dbReference type="PROSITE" id="PS50097">
    <property type="entry name" value="BTB"/>
    <property type="match status" value="1"/>
</dbReference>
<feature type="region of interest" description="Disordered" evidence="1">
    <location>
        <begin position="404"/>
        <end position="495"/>
    </location>
</feature>
<dbReference type="RefSeq" id="XP_019639931.1">
    <property type="nucleotide sequence ID" value="XM_019784372.1"/>
</dbReference>
<feature type="region of interest" description="Disordered" evidence="1">
    <location>
        <begin position="109"/>
        <end position="150"/>
    </location>
</feature>
<dbReference type="InterPro" id="IPR011333">
    <property type="entry name" value="SKP1/BTB/POZ_sf"/>
</dbReference>
<evidence type="ECO:0000313" key="4">
    <source>
        <dbReference type="RefSeq" id="XP_019639931.1"/>
    </source>
</evidence>
<dbReference type="SMART" id="SM00225">
    <property type="entry name" value="BTB"/>
    <property type="match status" value="1"/>
</dbReference>
<dbReference type="CDD" id="cd18186">
    <property type="entry name" value="BTB_POZ_ZBTB_KLHL-like"/>
    <property type="match status" value="1"/>
</dbReference>
<evidence type="ECO:0000256" key="1">
    <source>
        <dbReference type="SAM" id="MobiDB-lite"/>
    </source>
</evidence>
<dbReference type="Gene3D" id="3.30.710.10">
    <property type="entry name" value="Potassium Channel Kv1.1, Chain A"/>
    <property type="match status" value="1"/>
</dbReference>
<sequence>MRNDGELCDVTIIVQSQEFRCHKVVLAAFSRSFQSLFTAISGKPRLSGNLNVRLDNKNLTASAFAHLLDYLYTCRIQLTKENATEVQHAARFLNIKGVAEACTELLQNSETMTGRHTTETGETDALASGSENSTKTPVSTSSDDMVHKKETLQGSATCEVTDKESDMFEAAADSSQHASQSITKVDTESEKLSTCEKVSCTPISNTFVSASTMQGSSLHDSNASGCGNVETTVEAELPILSQWLQTSDVDKKTVINKEAYPSEGIPKEVIEKDLNQLLLEKLETELGGIPTIEDLDEDPIVWDPMGWIQDDPDCLEGERSEVRSKASSGAHCDDDEGFRRKRKLSGEMFPWTKRSKMDVQTASAHTLSDDSSEGCAKKKDPVLYSMLKDTFDVTELETPKMKMPASECSTLPAAGRDQSKNGDCDNVVQTKPQLESKTSTNKALETKIDSSPANLHPFSMSENSLAESRKPRYPLARKDPERYKIPSNPNSRDQQKTFFGDFTAIRDTSQHGDVPLNIPTNTKLRGVCEKNGTGAVPYSQNAQLRTVHNPAIVDRPRSVLSSFGKRVVARDLFSTKPSVPQLQNLQFKTVHHPSIFTGSGERVVSQDSHNPTVPHSQNLQYKTVHNPGIVDKLRSVSPSFGDNVVAQDLCVSKPTVSHSQNMQFKTVHNPEIVDKPRSVFLPFGERVVARDLFSTMPSVPQSQNLQFKTAHDPSIVDQPGSIFTGYQGRVITQDIQISNPTMPRLQNLQYKTVHNPELLEHGPIRGDVAIQSKVLNFIRVR</sequence>
<dbReference type="GO" id="GO:0000978">
    <property type="term" value="F:RNA polymerase II cis-regulatory region sequence-specific DNA binding"/>
    <property type="evidence" value="ECO:0007669"/>
    <property type="project" value="TreeGrafter"/>
</dbReference>
<keyword evidence="3" id="KW-1185">Reference proteome</keyword>
<dbReference type="Proteomes" id="UP000515135">
    <property type="component" value="Unplaced"/>
</dbReference>
<feature type="compositionally biased region" description="Polar residues" evidence="1">
    <location>
        <begin position="427"/>
        <end position="453"/>
    </location>
</feature>
<dbReference type="KEGG" id="bbel:109481781"/>
<proteinExistence type="predicted"/>
<organism evidence="3 4">
    <name type="scientific">Branchiostoma belcheri</name>
    <name type="common">Amphioxus</name>
    <dbReference type="NCBI Taxonomy" id="7741"/>
    <lineage>
        <taxon>Eukaryota</taxon>
        <taxon>Metazoa</taxon>
        <taxon>Chordata</taxon>
        <taxon>Cephalochordata</taxon>
        <taxon>Leptocardii</taxon>
        <taxon>Amphioxiformes</taxon>
        <taxon>Branchiostomatidae</taxon>
        <taxon>Branchiostoma</taxon>
    </lineage>
</organism>
<dbReference type="InterPro" id="IPR050457">
    <property type="entry name" value="ZnFinger_BTB_dom_contain"/>
</dbReference>
<dbReference type="AlphaFoldDB" id="A0A6P5ADT0"/>
<dbReference type="InterPro" id="IPR000210">
    <property type="entry name" value="BTB/POZ_dom"/>
</dbReference>
<dbReference type="PANTHER" id="PTHR46105">
    <property type="entry name" value="AGAP004733-PA"/>
    <property type="match status" value="1"/>
</dbReference>
<reference evidence="4" key="1">
    <citation type="submission" date="2025-08" db="UniProtKB">
        <authorList>
            <consortium name="RefSeq"/>
        </authorList>
    </citation>
    <scope>IDENTIFICATION</scope>
    <source>
        <tissue evidence="4">Gonad</tissue>
    </source>
</reference>
<dbReference type="SUPFAM" id="SSF54695">
    <property type="entry name" value="POZ domain"/>
    <property type="match status" value="1"/>
</dbReference>
<dbReference type="OrthoDB" id="10072069at2759"/>
<name>A0A6P5ADT0_BRABE</name>
<protein>
    <submittedName>
        <fullName evidence="4">Uncharacterized protein LOC109481781</fullName>
    </submittedName>
</protein>
<feature type="domain" description="BTB" evidence="2">
    <location>
        <begin position="8"/>
        <end position="80"/>
    </location>
</feature>
<evidence type="ECO:0000313" key="3">
    <source>
        <dbReference type="Proteomes" id="UP000515135"/>
    </source>
</evidence>
<dbReference type="GeneID" id="109481781"/>
<accession>A0A6P5ADT0</accession>
<dbReference type="GO" id="GO:0000981">
    <property type="term" value="F:DNA-binding transcription factor activity, RNA polymerase II-specific"/>
    <property type="evidence" value="ECO:0007669"/>
    <property type="project" value="TreeGrafter"/>
</dbReference>
<dbReference type="PANTHER" id="PTHR46105:SF28">
    <property type="entry name" value="ZINC FINGER PROTEIN 37-LIKE"/>
    <property type="match status" value="1"/>
</dbReference>
<feature type="compositionally biased region" description="Polar residues" evidence="1">
    <location>
        <begin position="129"/>
        <end position="143"/>
    </location>
</feature>